<dbReference type="SUPFAM" id="SSF55486">
    <property type="entry name" value="Metalloproteases ('zincins'), catalytic domain"/>
    <property type="match status" value="1"/>
</dbReference>
<gene>
    <name evidence="1" type="ORF">ACFP1B_26415</name>
</gene>
<keyword evidence="2" id="KW-1185">Reference proteome</keyword>
<sequence length="485" mass="50795">MGYAMVVPWESLDPKELSMRIRPRTRRTAGVTAGLALAGLLAATATIAPASAAPAGTDPGRRVTAEYFPDPGGSGRTVEVPAAAPARKGAAAALSAAEAAVDGRVGEQAVTGPSDDRLDVVIIGDGYTADQQDDFHADATAKWADITALEPYKSYQGLFNVWTVDAVSHDSGISGDPGPDTVRDTALGSYFWCSDIERLICADIDKVAAYAAEAPAADLVVVIANSTKYGGAGYSGLQAEGRPFNGVSTLSSDHPSSSLIAAHEIGHSVGLLDDEYTYDEYGTWTGGEPGGINSTTYTPAQLAEKRAKWYRWLGQTDPAGGTVGAYEGSAYYPLGLYRPTDSSLMRELSNTEFNLPGREAMIAGFYRAGNALSSAVGTGTAVGPGRRIAVRPAALGTAGHRPHRPGAATGLARIDLRWYVDGVEKVFARGRTSVTPASLGVRPDGRGHQVTAEAVDRTDAIRDPAVRALATDTLTWSVRATGHRR</sequence>
<dbReference type="RefSeq" id="WP_344515881.1">
    <property type="nucleotide sequence ID" value="NZ_BAAATU010000034.1"/>
</dbReference>
<dbReference type="InterPro" id="IPR024079">
    <property type="entry name" value="MetalloPept_cat_dom_sf"/>
</dbReference>
<accession>A0ABW1GS52</accession>
<organism evidence="1 2">
    <name type="scientific">Streptomyces pulveraceus</name>
    <dbReference type="NCBI Taxonomy" id="68258"/>
    <lineage>
        <taxon>Bacteria</taxon>
        <taxon>Bacillati</taxon>
        <taxon>Actinomycetota</taxon>
        <taxon>Actinomycetes</taxon>
        <taxon>Kitasatosporales</taxon>
        <taxon>Streptomycetaceae</taxon>
        <taxon>Streptomyces</taxon>
    </lineage>
</organism>
<comment type="caution">
    <text evidence="1">The sequence shown here is derived from an EMBL/GenBank/DDBJ whole genome shotgun (WGS) entry which is preliminary data.</text>
</comment>
<evidence type="ECO:0000313" key="2">
    <source>
        <dbReference type="Proteomes" id="UP001596200"/>
    </source>
</evidence>
<dbReference type="Gene3D" id="3.40.390.10">
    <property type="entry name" value="Collagenase (Catalytic Domain)"/>
    <property type="match status" value="1"/>
</dbReference>
<dbReference type="InterPro" id="IPR019026">
    <property type="entry name" value="Peptidase_M64_IgA"/>
</dbReference>
<evidence type="ECO:0000313" key="1">
    <source>
        <dbReference type="EMBL" id="MFC5916933.1"/>
    </source>
</evidence>
<name>A0ABW1GS52_9ACTN</name>
<dbReference type="Pfam" id="PF09471">
    <property type="entry name" value="Peptidase_M64"/>
    <property type="match status" value="1"/>
</dbReference>
<proteinExistence type="predicted"/>
<dbReference type="EMBL" id="JBHSPU010000022">
    <property type="protein sequence ID" value="MFC5916933.1"/>
    <property type="molecule type" value="Genomic_DNA"/>
</dbReference>
<dbReference type="Proteomes" id="UP001596200">
    <property type="component" value="Unassembled WGS sequence"/>
</dbReference>
<reference evidence="2" key="1">
    <citation type="journal article" date="2019" name="Int. J. Syst. Evol. Microbiol.">
        <title>The Global Catalogue of Microorganisms (GCM) 10K type strain sequencing project: providing services to taxonomists for standard genome sequencing and annotation.</title>
        <authorList>
            <consortium name="The Broad Institute Genomics Platform"/>
            <consortium name="The Broad Institute Genome Sequencing Center for Infectious Disease"/>
            <person name="Wu L."/>
            <person name="Ma J."/>
        </authorList>
    </citation>
    <scope>NUCLEOTIDE SEQUENCE [LARGE SCALE GENOMIC DNA]</scope>
    <source>
        <strain evidence="2">JCM 4147</strain>
    </source>
</reference>
<protein>
    <submittedName>
        <fullName evidence="1">M64 family metallopeptidase</fullName>
    </submittedName>
</protein>